<dbReference type="InterPro" id="IPR003607">
    <property type="entry name" value="HD/PDEase_dom"/>
</dbReference>
<evidence type="ECO:0000259" key="7">
    <source>
        <dbReference type="SMART" id="SM00471"/>
    </source>
</evidence>
<comment type="catalytic activity">
    <reaction evidence="6">
        <text>P(1),P(4)-bis(5'-adenosyl) tetraphosphate + H2O = 2 ADP + 2 H(+)</text>
        <dbReference type="Rhea" id="RHEA:24252"/>
        <dbReference type="ChEBI" id="CHEBI:15377"/>
        <dbReference type="ChEBI" id="CHEBI:15378"/>
        <dbReference type="ChEBI" id="CHEBI:58141"/>
        <dbReference type="ChEBI" id="CHEBI:456216"/>
        <dbReference type="EC" id="3.6.1.41"/>
    </reaction>
</comment>
<dbReference type="InterPro" id="IPR005249">
    <property type="entry name" value="YqeK"/>
</dbReference>
<evidence type="ECO:0000256" key="4">
    <source>
        <dbReference type="ARBA" id="ARBA00022801"/>
    </source>
</evidence>
<evidence type="ECO:0000256" key="3">
    <source>
        <dbReference type="ARBA" id="ARBA00022741"/>
    </source>
</evidence>
<dbReference type="PANTHER" id="PTHR35795">
    <property type="entry name" value="SLR1885 PROTEIN"/>
    <property type="match status" value="1"/>
</dbReference>
<dbReference type="Pfam" id="PF01966">
    <property type="entry name" value="HD"/>
    <property type="match status" value="1"/>
</dbReference>
<dbReference type="NCBIfam" id="TIGR00488">
    <property type="entry name" value="bis(5'-nucleosyl)-tetraphosphatase (symmetrical) YqeK"/>
    <property type="match status" value="1"/>
</dbReference>
<dbReference type="AlphaFoldDB" id="A0A366IE44"/>
<dbReference type="RefSeq" id="WP_170128140.1">
    <property type="nucleotide sequence ID" value="NZ_QNRX01000002.1"/>
</dbReference>
<evidence type="ECO:0000313" key="8">
    <source>
        <dbReference type="EMBL" id="RBP69039.1"/>
    </source>
</evidence>
<gene>
    <name evidence="8" type="ORF">DES36_102183</name>
</gene>
<evidence type="ECO:0000256" key="1">
    <source>
        <dbReference type="ARBA" id="ARBA00012506"/>
    </source>
</evidence>
<sequence>MNYDQIEGKLRGILSEHRFLHSIGVVECASDLAMRYHCDIEKTRIAAISHDCAKEMKTEELMVIAKDENLELDEVILAEPQLLHGPVGEFVAKRDFGIQDEEVLNAIHYHTTGRAKMSTLEKIIYLADIIEKNRSYNGIEEVRKLSKIDLDQAILRAIDNTVHFVISMNALLHPQTIDARNSILLEYK</sequence>
<evidence type="ECO:0000256" key="5">
    <source>
        <dbReference type="ARBA" id="ARBA00023004"/>
    </source>
</evidence>
<keyword evidence="3" id="KW-0547">Nucleotide-binding</keyword>
<dbReference type="CDD" id="cd00077">
    <property type="entry name" value="HDc"/>
    <property type="match status" value="1"/>
</dbReference>
<evidence type="ECO:0000256" key="2">
    <source>
        <dbReference type="ARBA" id="ARBA00022723"/>
    </source>
</evidence>
<keyword evidence="9" id="KW-1185">Reference proteome</keyword>
<dbReference type="GO" id="GO:0008803">
    <property type="term" value="F:bis(5'-nucleosyl)-tetraphosphatase (symmetrical) activity"/>
    <property type="evidence" value="ECO:0007669"/>
    <property type="project" value="UniProtKB-EC"/>
</dbReference>
<dbReference type="SMART" id="SM00471">
    <property type="entry name" value="HDc"/>
    <property type="match status" value="1"/>
</dbReference>
<dbReference type="GO" id="GO:0046872">
    <property type="term" value="F:metal ion binding"/>
    <property type="evidence" value="ECO:0007669"/>
    <property type="project" value="UniProtKB-KW"/>
</dbReference>
<dbReference type="Gene3D" id="1.10.3210.10">
    <property type="entry name" value="Hypothetical protein af1432"/>
    <property type="match status" value="1"/>
</dbReference>
<reference evidence="8 9" key="1">
    <citation type="submission" date="2018-06" db="EMBL/GenBank/DDBJ databases">
        <title>Genomic Encyclopedia of Type Strains, Phase IV (KMG-IV): sequencing the most valuable type-strain genomes for metagenomic binning, comparative biology and taxonomic classification.</title>
        <authorList>
            <person name="Goeker M."/>
        </authorList>
    </citation>
    <scope>NUCLEOTIDE SEQUENCE [LARGE SCALE GENOMIC DNA]</scope>
    <source>
        <strain evidence="8 9">DSM 22112</strain>
    </source>
</reference>
<keyword evidence="4 8" id="KW-0378">Hydrolase</keyword>
<evidence type="ECO:0000313" key="9">
    <source>
        <dbReference type="Proteomes" id="UP000253490"/>
    </source>
</evidence>
<dbReference type="GO" id="GO:0000166">
    <property type="term" value="F:nucleotide binding"/>
    <property type="evidence" value="ECO:0007669"/>
    <property type="project" value="UniProtKB-KW"/>
</dbReference>
<keyword evidence="2" id="KW-0479">Metal-binding</keyword>
<accession>A0A366IE44</accession>
<dbReference type="PANTHER" id="PTHR35795:SF1">
    <property type="entry name" value="BIS(5'-NUCLEOSYL)-TETRAPHOSPHATASE, SYMMETRICAL"/>
    <property type="match status" value="1"/>
</dbReference>
<name>A0A366IE44_9FIRM</name>
<keyword evidence="5" id="KW-0408">Iron</keyword>
<evidence type="ECO:0000256" key="6">
    <source>
        <dbReference type="ARBA" id="ARBA00049417"/>
    </source>
</evidence>
<dbReference type="Proteomes" id="UP000253490">
    <property type="component" value="Unassembled WGS sequence"/>
</dbReference>
<protein>
    <recommendedName>
        <fullName evidence="1">bis(5'-nucleosyl)-tetraphosphatase (symmetrical)</fullName>
        <ecNumber evidence="1">3.6.1.41</ecNumber>
    </recommendedName>
</protein>
<dbReference type="SUPFAM" id="SSF109604">
    <property type="entry name" value="HD-domain/PDEase-like"/>
    <property type="match status" value="1"/>
</dbReference>
<dbReference type="InterPro" id="IPR006674">
    <property type="entry name" value="HD_domain"/>
</dbReference>
<feature type="domain" description="HD/PDEase" evidence="7">
    <location>
        <begin position="14"/>
        <end position="142"/>
    </location>
</feature>
<dbReference type="EMBL" id="QNRX01000002">
    <property type="protein sequence ID" value="RBP69039.1"/>
    <property type="molecule type" value="Genomic_DNA"/>
</dbReference>
<organism evidence="8 9">
    <name type="scientific">Alkalibaculum bacchi</name>
    <dbReference type="NCBI Taxonomy" id="645887"/>
    <lineage>
        <taxon>Bacteria</taxon>
        <taxon>Bacillati</taxon>
        <taxon>Bacillota</taxon>
        <taxon>Clostridia</taxon>
        <taxon>Eubacteriales</taxon>
        <taxon>Eubacteriaceae</taxon>
        <taxon>Alkalibaculum</taxon>
    </lineage>
</organism>
<dbReference type="EC" id="3.6.1.41" evidence="1"/>
<proteinExistence type="predicted"/>
<dbReference type="InterPro" id="IPR051094">
    <property type="entry name" value="Diverse_Catalytic_Enzymes"/>
</dbReference>
<comment type="caution">
    <text evidence="8">The sequence shown here is derived from an EMBL/GenBank/DDBJ whole genome shotgun (WGS) entry which is preliminary data.</text>
</comment>